<gene>
    <name evidence="2" type="ORF">SDC9_131901</name>
</gene>
<evidence type="ECO:0000313" key="2">
    <source>
        <dbReference type="EMBL" id="MPM84825.1"/>
    </source>
</evidence>
<dbReference type="SUPFAM" id="SSF49478">
    <property type="entry name" value="Cna protein B-type domain"/>
    <property type="match status" value="1"/>
</dbReference>
<dbReference type="NCBIfam" id="TIGR04183">
    <property type="entry name" value="Por_Secre_tail"/>
    <property type="match status" value="1"/>
</dbReference>
<dbReference type="AlphaFoldDB" id="A0A645D6K1"/>
<dbReference type="Pfam" id="PF18962">
    <property type="entry name" value="Por_Secre_tail"/>
    <property type="match status" value="1"/>
</dbReference>
<comment type="caution">
    <text evidence="2">The sequence shown here is derived from an EMBL/GenBank/DDBJ whole genome shotgun (WGS) entry which is preliminary data.</text>
</comment>
<dbReference type="InterPro" id="IPR013783">
    <property type="entry name" value="Ig-like_fold"/>
</dbReference>
<proteinExistence type="predicted"/>
<protein>
    <recommendedName>
        <fullName evidence="1">Secretion system C-terminal sorting domain-containing protein</fullName>
    </recommendedName>
</protein>
<reference evidence="2" key="1">
    <citation type="submission" date="2019-08" db="EMBL/GenBank/DDBJ databases">
        <authorList>
            <person name="Kucharzyk K."/>
            <person name="Murdoch R.W."/>
            <person name="Higgins S."/>
            <person name="Loffler F."/>
        </authorList>
    </citation>
    <scope>NUCLEOTIDE SEQUENCE</scope>
</reference>
<dbReference type="InterPro" id="IPR026444">
    <property type="entry name" value="Secre_tail"/>
</dbReference>
<dbReference type="Gene3D" id="2.60.40.10">
    <property type="entry name" value="Immunoglobulins"/>
    <property type="match status" value="1"/>
</dbReference>
<organism evidence="2">
    <name type="scientific">bioreactor metagenome</name>
    <dbReference type="NCBI Taxonomy" id="1076179"/>
    <lineage>
        <taxon>unclassified sequences</taxon>
        <taxon>metagenomes</taxon>
        <taxon>ecological metagenomes</taxon>
    </lineage>
</organism>
<evidence type="ECO:0000259" key="1">
    <source>
        <dbReference type="Pfam" id="PF18962"/>
    </source>
</evidence>
<accession>A0A645D6K1</accession>
<sequence length="278" mass="31614">MIQSGSVILFRKDFRKALNSVLLNSNGTFEFTGLPYGEYTVLVIPDINLYKKYLPTFYINKLRFKRADFVTLNEDIKDMTVQLRPYKRPYGNGKIYGNIFFESTQLKDTIIAENRTGRMSIQADGKIADNLSVILYNSNDEPIDWTVTDIYGNYVFENIAFDSYRVVSETAGAEAETNITLSNENAIINADLMLKSTEFNTDVNEIRTSGITVYPNPVTDHLTITLTEAQKVHIYNAMGQEVMHKQLQEGSNTLNTNMMEKGIYFIKAGSEKLKIVKK</sequence>
<feature type="domain" description="Secretion system C-terminal sorting" evidence="1">
    <location>
        <begin position="213"/>
        <end position="278"/>
    </location>
</feature>
<dbReference type="EMBL" id="VSSQ01033290">
    <property type="protein sequence ID" value="MPM84825.1"/>
    <property type="molecule type" value="Genomic_DNA"/>
</dbReference>
<name>A0A645D6K1_9ZZZZ</name>